<dbReference type="AlphaFoldDB" id="A0A9Q1EXH9"/>
<feature type="region of interest" description="Disordered" evidence="1">
    <location>
        <begin position="1"/>
        <end position="23"/>
    </location>
</feature>
<comment type="caution">
    <text evidence="3">The sequence shown here is derived from an EMBL/GenBank/DDBJ whole genome shotgun (WGS) entry which is preliminary data.</text>
</comment>
<dbReference type="PANTHER" id="PTHR23098">
    <property type="entry name" value="AGAP001331-PA-RELATED"/>
    <property type="match status" value="1"/>
</dbReference>
<feature type="compositionally biased region" description="Polar residues" evidence="1">
    <location>
        <begin position="289"/>
        <end position="305"/>
    </location>
</feature>
<gene>
    <name evidence="3" type="ORF">SKAU_G00282150</name>
</gene>
<keyword evidence="4" id="KW-1185">Reference proteome</keyword>
<dbReference type="PANTHER" id="PTHR23098:SF16">
    <property type="entry name" value="REGULATORY PROTEIN ZESTE"/>
    <property type="match status" value="1"/>
</dbReference>
<dbReference type="OrthoDB" id="9928592at2759"/>
<feature type="compositionally biased region" description="Polar residues" evidence="1">
    <location>
        <begin position="150"/>
        <end position="164"/>
    </location>
</feature>
<feature type="compositionally biased region" description="Basic and acidic residues" evidence="1">
    <location>
        <begin position="277"/>
        <end position="287"/>
    </location>
</feature>
<protein>
    <recommendedName>
        <fullName evidence="2">Myb/SANT-like DNA-binding domain-containing protein</fullName>
    </recommendedName>
</protein>
<feature type="compositionally biased region" description="Pro residues" evidence="1">
    <location>
        <begin position="265"/>
        <end position="275"/>
    </location>
</feature>
<organism evidence="3 4">
    <name type="scientific">Synaphobranchus kaupii</name>
    <name type="common">Kaup's arrowtooth eel</name>
    <dbReference type="NCBI Taxonomy" id="118154"/>
    <lineage>
        <taxon>Eukaryota</taxon>
        <taxon>Metazoa</taxon>
        <taxon>Chordata</taxon>
        <taxon>Craniata</taxon>
        <taxon>Vertebrata</taxon>
        <taxon>Euteleostomi</taxon>
        <taxon>Actinopterygii</taxon>
        <taxon>Neopterygii</taxon>
        <taxon>Teleostei</taxon>
        <taxon>Anguilliformes</taxon>
        <taxon>Synaphobranchidae</taxon>
        <taxon>Synaphobranchus</taxon>
    </lineage>
</organism>
<name>A0A9Q1EXH9_SYNKA</name>
<feature type="region of interest" description="Disordered" evidence="1">
    <location>
        <begin position="129"/>
        <end position="184"/>
    </location>
</feature>
<evidence type="ECO:0000313" key="4">
    <source>
        <dbReference type="Proteomes" id="UP001152622"/>
    </source>
</evidence>
<dbReference type="Proteomes" id="UP001152622">
    <property type="component" value="Chromosome 11"/>
</dbReference>
<accession>A0A9Q1EXH9</accession>
<feature type="compositionally biased region" description="Basic residues" evidence="1">
    <location>
        <begin position="309"/>
        <end position="318"/>
    </location>
</feature>
<feature type="region of interest" description="Disordered" evidence="1">
    <location>
        <begin position="261"/>
        <end position="318"/>
    </location>
</feature>
<dbReference type="Pfam" id="PF13873">
    <property type="entry name" value="Myb_DNA-bind_5"/>
    <property type="match status" value="1"/>
</dbReference>
<evidence type="ECO:0000313" key="3">
    <source>
        <dbReference type="EMBL" id="KAJ8346814.1"/>
    </source>
</evidence>
<evidence type="ECO:0000259" key="2">
    <source>
        <dbReference type="Pfam" id="PF13873"/>
    </source>
</evidence>
<evidence type="ECO:0000256" key="1">
    <source>
        <dbReference type="SAM" id="MobiDB-lite"/>
    </source>
</evidence>
<reference evidence="3" key="1">
    <citation type="journal article" date="2023" name="Science">
        <title>Genome structures resolve the early diversification of teleost fishes.</title>
        <authorList>
            <person name="Parey E."/>
            <person name="Louis A."/>
            <person name="Montfort J."/>
            <person name="Bouchez O."/>
            <person name="Roques C."/>
            <person name="Iampietro C."/>
            <person name="Lluch J."/>
            <person name="Castinel A."/>
            <person name="Donnadieu C."/>
            <person name="Desvignes T."/>
            <person name="Floi Bucao C."/>
            <person name="Jouanno E."/>
            <person name="Wen M."/>
            <person name="Mejri S."/>
            <person name="Dirks R."/>
            <person name="Jansen H."/>
            <person name="Henkel C."/>
            <person name="Chen W.J."/>
            <person name="Zahm M."/>
            <person name="Cabau C."/>
            <person name="Klopp C."/>
            <person name="Thompson A.W."/>
            <person name="Robinson-Rechavi M."/>
            <person name="Braasch I."/>
            <person name="Lecointre G."/>
            <person name="Bobe J."/>
            <person name="Postlethwait J.H."/>
            <person name="Berthelot C."/>
            <person name="Roest Crollius H."/>
            <person name="Guiguen Y."/>
        </authorList>
    </citation>
    <scope>NUCLEOTIDE SEQUENCE</scope>
    <source>
        <strain evidence="3">WJC10195</strain>
    </source>
</reference>
<feature type="compositionally biased region" description="Low complexity" evidence="1">
    <location>
        <begin position="165"/>
        <end position="176"/>
    </location>
</feature>
<proteinExistence type="predicted"/>
<dbReference type="GO" id="GO:0005634">
    <property type="term" value="C:nucleus"/>
    <property type="evidence" value="ECO:0007669"/>
    <property type="project" value="TreeGrafter"/>
</dbReference>
<dbReference type="InterPro" id="IPR028002">
    <property type="entry name" value="Myb_DNA-bind_5"/>
</dbReference>
<sequence length="318" mass="35903">MDNIKEEEPVEPFLKIGPSRTRQERFSQEEMDVLFREVQARYAMIYGTSDRAPRVSEVRTAWEQVAAAVNASSSGPKRTSVQCRKRINDLRRRGKQKFAEIQEEPGGTGGSPPTDWSLTAAEVSAASTLATESVEQRGEIDGDCPAPRTQVPTSPRGQETGSPTEQLESGSESSQGTPRDRPRRIARHVWLRARPWRRRRRRKQFLELLAEGFGTLRRELAAIRRSINGLDSRLRRMDERAHPLRRTLSSSLTRIADAVDRQYGPAPPRPSPAQPRSPEESSSEDRGAQQATANPRRTPRQAATISSRLKSRRGRRRH</sequence>
<feature type="region of interest" description="Disordered" evidence="1">
    <location>
        <begin position="89"/>
        <end position="117"/>
    </location>
</feature>
<feature type="domain" description="Myb/SANT-like DNA-binding" evidence="2">
    <location>
        <begin position="22"/>
        <end position="99"/>
    </location>
</feature>
<dbReference type="EMBL" id="JAINUF010000011">
    <property type="protein sequence ID" value="KAJ8346814.1"/>
    <property type="molecule type" value="Genomic_DNA"/>
</dbReference>